<name>A0A919W774_9ACTN</name>
<gene>
    <name evidence="2" type="ORF">Ato02nite_061910</name>
</gene>
<evidence type="ECO:0000313" key="3">
    <source>
        <dbReference type="Proteomes" id="UP000677082"/>
    </source>
</evidence>
<accession>A0A919W774</accession>
<keyword evidence="3" id="KW-1185">Reference proteome</keyword>
<reference evidence="2 3" key="1">
    <citation type="submission" date="2021-03" db="EMBL/GenBank/DDBJ databases">
        <title>Whole genome shotgun sequence of Actinoplanes toevensis NBRC 105298.</title>
        <authorList>
            <person name="Komaki H."/>
            <person name="Tamura T."/>
        </authorList>
    </citation>
    <scope>NUCLEOTIDE SEQUENCE [LARGE SCALE GENOMIC DNA]</scope>
    <source>
        <strain evidence="2 3">NBRC 105298</strain>
    </source>
</reference>
<sequence length="273" mass="29157">MTGPQRTGPTGPAADPHASSLGDIAATLAGHDPITAAPDYDLIAAALTWLRGGTGDPEERLLWGRWAYRSAETLTGRLHPLWRTVATVYRRVLAEQGLSTDVVRVCEQRVDVARELGDPADLLIHQCSLAAALHTDGSCDLADQQSRNIFAAWAAESRASTIRADQIVVLTSAVIAAGCGQTSRAVRLLCTYPDVLAGLDDDARRTAARWLALTETTHPARCLHQPPPPLADQANREQVWAGLLDPAGSAPARSSRDRPEHGSAGSATTEDRR</sequence>
<feature type="region of interest" description="Disordered" evidence="1">
    <location>
        <begin position="221"/>
        <end position="273"/>
    </location>
</feature>
<dbReference type="EMBL" id="BOQN01000081">
    <property type="protein sequence ID" value="GIM94398.1"/>
    <property type="molecule type" value="Genomic_DNA"/>
</dbReference>
<evidence type="ECO:0000313" key="2">
    <source>
        <dbReference type="EMBL" id="GIM94398.1"/>
    </source>
</evidence>
<evidence type="ECO:0000256" key="1">
    <source>
        <dbReference type="SAM" id="MobiDB-lite"/>
    </source>
</evidence>
<dbReference type="AlphaFoldDB" id="A0A919W774"/>
<dbReference type="Proteomes" id="UP000677082">
    <property type="component" value="Unassembled WGS sequence"/>
</dbReference>
<comment type="caution">
    <text evidence="2">The sequence shown here is derived from an EMBL/GenBank/DDBJ whole genome shotgun (WGS) entry which is preliminary data.</text>
</comment>
<proteinExistence type="predicted"/>
<organism evidence="2 3">
    <name type="scientific">Paractinoplanes toevensis</name>
    <dbReference type="NCBI Taxonomy" id="571911"/>
    <lineage>
        <taxon>Bacteria</taxon>
        <taxon>Bacillati</taxon>
        <taxon>Actinomycetota</taxon>
        <taxon>Actinomycetes</taxon>
        <taxon>Micromonosporales</taxon>
        <taxon>Micromonosporaceae</taxon>
        <taxon>Paractinoplanes</taxon>
    </lineage>
</organism>
<protein>
    <submittedName>
        <fullName evidence="2">Uncharacterized protein</fullName>
    </submittedName>
</protein>